<evidence type="ECO:0000313" key="3">
    <source>
        <dbReference type="Proteomes" id="UP001589619"/>
    </source>
</evidence>
<dbReference type="Pfam" id="PF01882">
    <property type="entry name" value="DUF58"/>
    <property type="match status" value="1"/>
</dbReference>
<organism evidence="2 3">
    <name type="scientific">Paenibacillus hodogayensis</name>
    <dbReference type="NCBI Taxonomy" id="279208"/>
    <lineage>
        <taxon>Bacteria</taxon>
        <taxon>Bacillati</taxon>
        <taxon>Bacillota</taxon>
        <taxon>Bacilli</taxon>
        <taxon>Bacillales</taxon>
        <taxon>Paenibacillaceae</taxon>
        <taxon>Paenibacillus</taxon>
    </lineage>
</organism>
<dbReference type="InterPro" id="IPR002881">
    <property type="entry name" value="DUF58"/>
</dbReference>
<proteinExistence type="predicted"/>
<comment type="caution">
    <text evidence="2">The sequence shown here is derived from an EMBL/GenBank/DDBJ whole genome shotgun (WGS) entry which is preliminary data.</text>
</comment>
<evidence type="ECO:0000259" key="1">
    <source>
        <dbReference type="Pfam" id="PF01882"/>
    </source>
</evidence>
<dbReference type="PANTHER" id="PTHR33608">
    <property type="entry name" value="BLL2464 PROTEIN"/>
    <property type="match status" value="1"/>
</dbReference>
<feature type="domain" description="DUF58" evidence="1">
    <location>
        <begin position="48"/>
        <end position="259"/>
    </location>
</feature>
<keyword evidence="3" id="KW-1185">Reference proteome</keyword>
<gene>
    <name evidence="2" type="ORF">ACFFNY_02930</name>
</gene>
<protein>
    <submittedName>
        <fullName evidence="2">DUF58 domain-containing protein</fullName>
    </submittedName>
</protein>
<dbReference type="RefSeq" id="WP_344906947.1">
    <property type="nucleotide sequence ID" value="NZ_BAAAYO010000005.1"/>
</dbReference>
<dbReference type="SUPFAM" id="SSF53300">
    <property type="entry name" value="vWA-like"/>
    <property type="match status" value="1"/>
</dbReference>
<dbReference type="InterPro" id="IPR036465">
    <property type="entry name" value="vWFA_dom_sf"/>
</dbReference>
<evidence type="ECO:0000313" key="2">
    <source>
        <dbReference type="EMBL" id="MFB9750515.1"/>
    </source>
</evidence>
<sequence>MSAAGTLLDSQSLLRLERMTVMAKNRISGTMQGKRKSRQTGASLDFADYRLYAPGDDIRQIDWNAYGRSGKPFVKLFHDERELLVRIWVDVSASMDTGGGPDGADGVSKLMHAKKLAASIGYMALAGYDRVAAGVFGERVAGTLPTVRGKASAQRLFRFLEEAAPAAAGDIRQALTEPLALPRQPGMTWLFSDFLYENGVQDALNRLLAAKQEVAVVQVLSPEELYPDFEGDLRLVDVETGLGKEVAMSSRVIKAYKEALDEYTGGLRAFCHERGIAYALAPTNVPALEWIATTMRQTGALQ</sequence>
<reference evidence="2 3" key="1">
    <citation type="submission" date="2024-09" db="EMBL/GenBank/DDBJ databases">
        <authorList>
            <person name="Sun Q."/>
            <person name="Mori K."/>
        </authorList>
    </citation>
    <scope>NUCLEOTIDE SEQUENCE [LARGE SCALE GENOMIC DNA]</scope>
    <source>
        <strain evidence="2 3">JCM 12520</strain>
    </source>
</reference>
<dbReference type="Proteomes" id="UP001589619">
    <property type="component" value="Unassembled WGS sequence"/>
</dbReference>
<dbReference type="EMBL" id="JBHMAG010000003">
    <property type="protein sequence ID" value="MFB9750515.1"/>
    <property type="molecule type" value="Genomic_DNA"/>
</dbReference>
<accession>A0ABV5VQT4</accession>
<name>A0ABV5VQT4_9BACL</name>
<dbReference type="PANTHER" id="PTHR33608:SF7">
    <property type="entry name" value="DUF58 DOMAIN-CONTAINING PROTEIN"/>
    <property type="match status" value="1"/>
</dbReference>